<proteinExistence type="predicted"/>
<dbReference type="RefSeq" id="WP_315732073.1">
    <property type="nucleotide sequence ID" value="NZ_JAVYII010000002.1"/>
</dbReference>
<reference evidence="1 2" key="1">
    <citation type="submission" date="2023-08" db="EMBL/GenBank/DDBJ databases">
        <title>Nocardioides seae sp. nov., a bacterium isolated from a soil.</title>
        <authorList>
            <person name="Wang X."/>
        </authorList>
    </citation>
    <scope>NUCLEOTIDE SEQUENCE [LARGE SCALE GENOMIC DNA]</scope>
    <source>
        <strain evidence="1 2">YZH12</strain>
    </source>
</reference>
<dbReference type="Gene3D" id="3.40.470.10">
    <property type="entry name" value="Uracil-DNA glycosylase-like domain"/>
    <property type="match status" value="1"/>
</dbReference>
<keyword evidence="2" id="KW-1185">Reference proteome</keyword>
<evidence type="ECO:0000313" key="1">
    <source>
        <dbReference type="EMBL" id="MDT9592650.1"/>
    </source>
</evidence>
<name>A0ABU3PV63_9ACTN</name>
<dbReference type="Proteomes" id="UP001268542">
    <property type="component" value="Unassembled WGS sequence"/>
</dbReference>
<dbReference type="EMBL" id="JAVYII010000002">
    <property type="protein sequence ID" value="MDT9592650.1"/>
    <property type="molecule type" value="Genomic_DNA"/>
</dbReference>
<organism evidence="1 2">
    <name type="scientific">Nocardioides imazamoxiresistens</name>
    <dbReference type="NCBI Taxonomy" id="3231893"/>
    <lineage>
        <taxon>Bacteria</taxon>
        <taxon>Bacillati</taxon>
        <taxon>Actinomycetota</taxon>
        <taxon>Actinomycetes</taxon>
        <taxon>Propionibacteriales</taxon>
        <taxon>Nocardioidaceae</taxon>
        <taxon>Nocardioides</taxon>
    </lineage>
</organism>
<sequence>MSLVGHQAYLDEGGGRAEGAERALTLAPLWPRRPRAVVVGLRPVPCSVEAGHYFHGPVGRRQLGRLAGTGLFAPPAAGGHLDDAAVAGDVGLVNLVLRPGSGAPGPDELADGRERVVAEVTSRRVGLVVCLTRQPAIALLGRSERPGFQPGTLPGGAEVFRMPGPFAAAADVAPVLTELRAWLDAEQPSPPDQLAQ</sequence>
<gene>
    <name evidence="1" type="ORF">RDV89_06210</name>
</gene>
<protein>
    <submittedName>
        <fullName evidence="1">Uncharacterized protein</fullName>
    </submittedName>
</protein>
<dbReference type="SUPFAM" id="SSF52141">
    <property type="entry name" value="Uracil-DNA glycosylase-like"/>
    <property type="match status" value="1"/>
</dbReference>
<accession>A0ABU3PV63</accession>
<comment type="caution">
    <text evidence="1">The sequence shown here is derived from an EMBL/GenBank/DDBJ whole genome shotgun (WGS) entry which is preliminary data.</text>
</comment>
<dbReference type="InterPro" id="IPR036895">
    <property type="entry name" value="Uracil-DNA_glycosylase-like_sf"/>
</dbReference>
<evidence type="ECO:0000313" key="2">
    <source>
        <dbReference type="Proteomes" id="UP001268542"/>
    </source>
</evidence>